<dbReference type="SUPFAM" id="SSF52833">
    <property type="entry name" value="Thioredoxin-like"/>
    <property type="match status" value="1"/>
</dbReference>
<keyword evidence="9" id="KW-1185">Reference proteome</keyword>
<dbReference type="Gene3D" id="3.40.30.10">
    <property type="entry name" value="Glutaredoxin"/>
    <property type="match status" value="1"/>
</dbReference>
<keyword evidence="3" id="KW-0812">Transmembrane</keyword>
<dbReference type="CDD" id="cd02966">
    <property type="entry name" value="TlpA_like_family"/>
    <property type="match status" value="1"/>
</dbReference>
<dbReference type="PANTHER" id="PTHR42852:SF6">
    <property type="entry name" value="THIOL:DISULFIDE INTERCHANGE PROTEIN DSBE"/>
    <property type="match status" value="1"/>
</dbReference>
<evidence type="ECO:0000256" key="1">
    <source>
        <dbReference type="ARBA" id="ARBA00004196"/>
    </source>
</evidence>
<keyword evidence="3" id="KW-0735">Signal-anchor</keyword>
<dbReference type="Proteomes" id="UP001157160">
    <property type="component" value="Unassembled WGS sequence"/>
</dbReference>
<evidence type="ECO:0000256" key="6">
    <source>
        <dbReference type="SAM" id="SignalP"/>
    </source>
</evidence>
<comment type="subcellular location">
    <subcellularLocation>
        <location evidence="1">Cell envelope</location>
    </subcellularLocation>
</comment>
<dbReference type="PROSITE" id="PS51257">
    <property type="entry name" value="PROKAR_LIPOPROTEIN"/>
    <property type="match status" value="1"/>
</dbReference>
<keyword evidence="5" id="KW-0676">Redox-active center</keyword>
<dbReference type="GO" id="GO:0016491">
    <property type="term" value="F:oxidoreductase activity"/>
    <property type="evidence" value="ECO:0007669"/>
    <property type="project" value="InterPro"/>
</dbReference>
<dbReference type="Pfam" id="PF08534">
    <property type="entry name" value="Redoxin"/>
    <property type="match status" value="1"/>
</dbReference>
<keyword evidence="8" id="KW-0413">Isomerase</keyword>
<dbReference type="InterPro" id="IPR036249">
    <property type="entry name" value="Thioredoxin-like_sf"/>
</dbReference>
<evidence type="ECO:0000256" key="3">
    <source>
        <dbReference type="ARBA" id="ARBA00022968"/>
    </source>
</evidence>
<dbReference type="GO" id="GO:0016853">
    <property type="term" value="F:isomerase activity"/>
    <property type="evidence" value="ECO:0007669"/>
    <property type="project" value="UniProtKB-KW"/>
</dbReference>
<evidence type="ECO:0000313" key="9">
    <source>
        <dbReference type="Proteomes" id="UP001157160"/>
    </source>
</evidence>
<accession>A0AA37XC25</accession>
<dbReference type="PANTHER" id="PTHR42852">
    <property type="entry name" value="THIOL:DISULFIDE INTERCHANGE PROTEIN DSBE"/>
    <property type="match status" value="1"/>
</dbReference>
<feature type="domain" description="Thioredoxin" evidence="7">
    <location>
        <begin position="50"/>
        <end position="198"/>
    </location>
</feature>
<name>A0AA37XC25_9MICO</name>
<sequence>MNARARLVAVLAAVALLATGCTSANDELADQYRSGENLNYISGDGTVTEFDAEERQEPVTFEGVVEDGSEVSSEDYAGEVLVVNFWYAECPPCRAEAELLEQTHQAYREQGVEFLGVNVRNQADTALAFSRTFGITYPSIMDADTGSAQLAFAGTVAPNAVPTTLILDRKGRVAARILGQVTDESTFNTLIRDTIAED</sequence>
<dbReference type="InterPro" id="IPR013740">
    <property type="entry name" value="Redoxin"/>
</dbReference>
<protein>
    <submittedName>
        <fullName evidence="8">Thiol-disulfide isomerase</fullName>
    </submittedName>
</protein>
<dbReference type="RefSeq" id="WP_284233100.1">
    <property type="nucleotide sequence ID" value="NZ_BSUL01000001.1"/>
</dbReference>
<dbReference type="AlphaFoldDB" id="A0AA37XC25"/>
<proteinExistence type="predicted"/>
<keyword evidence="2" id="KW-0201">Cytochrome c-type biogenesis</keyword>
<dbReference type="PROSITE" id="PS51352">
    <property type="entry name" value="THIOREDOXIN_2"/>
    <property type="match status" value="1"/>
</dbReference>
<dbReference type="GO" id="GO:0017004">
    <property type="term" value="P:cytochrome complex assembly"/>
    <property type="evidence" value="ECO:0007669"/>
    <property type="project" value="UniProtKB-KW"/>
</dbReference>
<dbReference type="GO" id="GO:0030313">
    <property type="term" value="C:cell envelope"/>
    <property type="evidence" value="ECO:0007669"/>
    <property type="project" value="UniProtKB-SubCell"/>
</dbReference>
<gene>
    <name evidence="8" type="ORF">GCM10025874_24580</name>
</gene>
<evidence type="ECO:0000259" key="7">
    <source>
        <dbReference type="PROSITE" id="PS51352"/>
    </source>
</evidence>
<organism evidence="8 9">
    <name type="scientific">Arenivirga flava</name>
    <dbReference type="NCBI Taxonomy" id="1930060"/>
    <lineage>
        <taxon>Bacteria</taxon>
        <taxon>Bacillati</taxon>
        <taxon>Actinomycetota</taxon>
        <taxon>Actinomycetes</taxon>
        <taxon>Micrococcales</taxon>
        <taxon>Microbacteriaceae</taxon>
        <taxon>Arenivirga</taxon>
    </lineage>
</organism>
<evidence type="ECO:0000313" key="8">
    <source>
        <dbReference type="EMBL" id="GMA29205.1"/>
    </source>
</evidence>
<feature type="chain" id="PRO_5041226782" evidence="6">
    <location>
        <begin position="25"/>
        <end position="198"/>
    </location>
</feature>
<evidence type="ECO:0000256" key="2">
    <source>
        <dbReference type="ARBA" id="ARBA00022748"/>
    </source>
</evidence>
<comment type="caution">
    <text evidence="8">The sequence shown here is derived from an EMBL/GenBank/DDBJ whole genome shotgun (WGS) entry which is preliminary data.</text>
</comment>
<dbReference type="InterPro" id="IPR050553">
    <property type="entry name" value="Thioredoxin_ResA/DsbE_sf"/>
</dbReference>
<evidence type="ECO:0000256" key="5">
    <source>
        <dbReference type="ARBA" id="ARBA00023284"/>
    </source>
</evidence>
<keyword evidence="4" id="KW-1015">Disulfide bond</keyword>
<keyword evidence="6" id="KW-0732">Signal</keyword>
<evidence type="ECO:0000256" key="4">
    <source>
        <dbReference type="ARBA" id="ARBA00023157"/>
    </source>
</evidence>
<dbReference type="EMBL" id="BSUL01000001">
    <property type="protein sequence ID" value="GMA29205.1"/>
    <property type="molecule type" value="Genomic_DNA"/>
</dbReference>
<dbReference type="InterPro" id="IPR013766">
    <property type="entry name" value="Thioredoxin_domain"/>
</dbReference>
<feature type="signal peptide" evidence="6">
    <location>
        <begin position="1"/>
        <end position="24"/>
    </location>
</feature>
<reference evidence="8 9" key="1">
    <citation type="journal article" date="2014" name="Int. J. Syst. Evol. Microbiol.">
        <title>Complete genome sequence of Corynebacterium casei LMG S-19264T (=DSM 44701T), isolated from a smear-ripened cheese.</title>
        <authorList>
            <consortium name="US DOE Joint Genome Institute (JGI-PGF)"/>
            <person name="Walter F."/>
            <person name="Albersmeier A."/>
            <person name="Kalinowski J."/>
            <person name="Ruckert C."/>
        </authorList>
    </citation>
    <scope>NUCLEOTIDE SEQUENCE [LARGE SCALE GENOMIC DNA]</scope>
    <source>
        <strain evidence="8 9">NBRC 112289</strain>
    </source>
</reference>